<dbReference type="AlphaFoldDB" id="A0A8T5VQ49"/>
<reference evidence="1 2" key="1">
    <citation type="journal article" date="2017" name="Syst. Appl. Microbiol.">
        <title>Soybeans inoculated with root zone soils of Canadian native legumes harbour diverse and novel Bradyrhizobium spp. that possess agricultural potential.</title>
        <authorList>
            <person name="Bromfield E.S.P."/>
            <person name="Cloutier S."/>
            <person name="Tambong J.T."/>
            <person name="Tran Thi T.V."/>
        </authorList>
    </citation>
    <scope>NUCLEOTIDE SEQUENCE [LARGE SCALE GENOMIC DNA]</scope>
    <source>
        <strain evidence="1 2">1S5</strain>
    </source>
</reference>
<proteinExistence type="predicted"/>
<accession>A0A8T5VQ49</accession>
<dbReference type="EMBL" id="CP096255">
    <property type="protein sequence ID" value="UPT88595.1"/>
    <property type="molecule type" value="Genomic_DNA"/>
</dbReference>
<organism evidence="1 2">
    <name type="scientific">Bradyrhizobium barranii subsp. apii</name>
    <dbReference type="NCBI Taxonomy" id="2819348"/>
    <lineage>
        <taxon>Bacteria</taxon>
        <taxon>Pseudomonadati</taxon>
        <taxon>Pseudomonadota</taxon>
        <taxon>Alphaproteobacteria</taxon>
        <taxon>Hyphomicrobiales</taxon>
        <taxon>Nitrobacteraceae</taxon>
        <taxon>Bradyrhizobium</taxon>
        <taxon>Bradyrhizobium barranii</taxon>
    </lineage>
</organism>
<dbReference type="RefSeq" id="WP_166104460.1">
    <property type="nucleotide sequence ID" value="NZ_CP096251.1"/>
</dbReference>
<sequence length="49" mass="5344">MKFDEQERTALTDAGFSVADNSKAAYVEAVVVIAAIATRNYAARRNPLQ</sequence>
<evidence type="ECO:0000313" key="1">
    <source>
        <dbReference type="EMBL" id="UPT88595.1"/>
    </source>
</evidence>
<protein>
    <submittedName>
        <fullName evidence="1">Uncharacterized protein</fullName>
    </submittedName>
</protein>
<evidence type="ECO:0000313" key="2">
    <source>
        <dbReference type="Proteomes" id="UP000551709"/>
    </source>
</evidence>
<name>A0A8T5VQ49_9BRAD</name>
<dbReference type="Proteomes" id="UP000551709">
    <property type="component" value="Chromosome"/>
</dbReference>
<gene>
    <name evidence="1" type="ORF">HAP41_0000005785</name>
</gene>